<evidence type="ECO:0000256" key="1">
    <source>
        <dbReference type="SAM" id="MobiDB-lite"/>
    </source>
</evidence>
<feature type="compositionally biased region" description="Polar residues" evidence="1">
    <location>
        <begin position="298"/>
        <end position="319"/>
    </location>
</feature>
<dbReference type="eggNOG" id="ENOG502T7WK">
    <property type="taxonomic scope" value="Eukaryota"/>
</dbReference>
<proteinExistence type="predicted"/>
<gene>
    <name evidence="2" type="primary">Dere\GG14800</name>
    <name evidence="2" type="synonym">dere_GLEANR_14935</name>
    <name evidence="2" type="synonym">GG14800</name>
    <name evidence="2" type="ORF">Dere_GG14800</name>
</gene>
<evidence type="ECO:0000313" key="3">
    <source>
        <dbReference type="Proteomes" id="UP000008711"/>
    </source>
</evidence>
<dbReference type="Proteomes" id="UP000008711">
    <property type="component" value="Unassembled WGS sequence"/>
</dbReference>
<dbReference type="EMBL" id="CH954178">
    <property type="protein sequence ID" value="EDV50180.2"/>
    <property type="molecule type" value="Genomic_DNA"/>
</dbReference>
<feature type="compositionally biased region" description="Low complexity" evidence="1">
    <location>
        <begin position="359"/>
        <end position="382"/>
    </location>
</feature>
<feature type="region of interest" description="Disordered" evidence="1">
    <location>
        <begin position="443"/>
        <end position="475"/>
    </location>
</feature>
<accession>B3NBC7</accession>
<dbReference type="AlphaFoldDB" id="B3NBC7"/>
<sequence length="475" mass="51140">MTIFEAGEDKQRKLRELKQKNQISQIARFHTMAALGLLLLVGVHGATIISIKYPEKPAVEPQPAKRDLSLSYAATNIDSKEGTRVKTITVIKNVGGISAPEEAAALGSSITSSHNHKQQPKLIIDPSLHKSEEWATAFRDNFDSYGALPDVPDIDDLFEFVNRKKPEAEKKQEAVPSQKEEKKPKELPKAAEETTTKKAGASEQSEGGIKPDGNIDSDEAVVEKIKGDAELLPHIKQANILRLQAAHAQARSGVRTKESLIAVNYSTPMHQVSQYFDNYVQAVPIGYDYPKPCGVQPGNSIQVTTPSGRTYDIPQSNSSGTGGGNHPYLAPALAKKTQIPPITVQPPVQQQQPQPPNYSSVNSIVPPIVQPQPQGNANLPQQPQQPPVLTPPNGGILPPLGTGGISTSQRPYVAPRLRNNGLGISRAPSTPGPIQIPGQSGLVGNNPPQTPNFRTSIFGGGPNRPNTLRSRGLKY</sequence>
<reference evidence="2 3" key="2">
    <citation type="journal article" date="2008" name="Bioinformatics">
        <title>Assembly reconciliation.</title>
        <authorList>
            <person name="Zimin A.V."/>
            <person name="Smith D.R."/>
            <person name="Sutton G."/>
            <person name="Yorke J.A."/>
        </authorList>
    </citation>
    <scope>NUCLEOTIDE SEQUENCE [LARGE SCALE GENOMIC DNA]</scope>
    <source>
        <strain evidence="2 3">TSC#14021-0224.01</strain>
    </source>
</reference>
<evidence type="ECO:0000313" key="2">
    <source>
        <dbReference type="EMBL" id="EDV50180.2"/>
    </source>
</evidence>
<feature type="compositionally biased region" description="Basic and acidic residues" evidence="1">
    <location>
        <begin position="165"/>
        <end position="196"/>
    </location>
</feature>
<name>B3NBC7_DROER</name>
<protein>
    <submittedName>
        <fullName evidence="2">Uncharacterized protein</fullName>
    </submittedName>
</protein>
<feature type="region of interest" description="Disordered" evidence="1">
    <location>
        <begin position="298"/>
        <end position="329"/>
    </location>
</feature>
<feature type="compositionally biased region" description="Polar residues" evidence="1">
    <location>
        <begin position="443"/>
        <end position="455"/>
    </location>
</feature>
<reference evidence="2 3" key="1">
    <citation type="journal article" date="2007" name="Nature">
        <title>Evolution of genes and genomes on the Drosophila phylogeny.</title>
        <authorList>
            <consortium name="Drosophila 12 Genomes Consortium"/>
            <person name="Clark A.G."/>
            <person name="Eisen M.B."/>
            <person name="Smith D.R."/>
            <person name="Bergman C.M."/>
            <person name="Oliver B."/>
            <person name="Markow T.A."/>
            <person name="Kaufman T.C."/>
            <person name="Kellis M."/>
            <person name="Gelbart W."/>
            <person name="Iyer V.N."/>
            <person name="Pollard D.A."/>
            <person name="Sackton T.B."/>
            <person name="Larracuente A.M."/>
            <person name="Singh N.D."/>
            <person name="Abad J.P."/>
            <person name="Abt D.N."/>
            <person name="Adryan B."/>
            <person name="Aguade M."/>
            <person name="Akashi H."/>
            <person name="Anderson W.W."/>
            <person name="Aquadro C.F."/>
            <person name="Ardell D.H."/>
            <person name="Arguello R."/>
            <person name="Artieri C.G."/>
            <person name="Barbash D.A."/>
            <person name="Barker D."/>
            <person name="Barsanti P."/>
            <person name="Batterham P."/>
            <person name="Batzoglou S."/>
            <person name="Begun D."/>
            <person name="Bhutkar A."/>
            <person name="Blanco E."/>
            <person name="Bosak S.A."/>
            <person name="Bradley R.K."/>
            <person name="Brand A.D."/>
            <person name="Brent M.R."/>
            <person name="Brooks A.N."/>
            <person name="Brown R.H."/>
            <person name="Butlin R.K."/>
            <person name="Caggese C."/>
            <person name="Calvi B.R."/>
            <person name="Bernardo de Carvalho A."/>
            <person name="Caspi A."/>
            <person name="Castrezana S."/>
            <person name="Celniker S.E."/>
            <person name="Chang J.L."/>
            <person name="Chapple C."/>
            <person name="Chatterji S."/>
            <person name="Chinwalla A."/>
            <person name="Civetta A."/>
            <person name="Clifton S.W."/>
            <person name="Comeron J.M."/>
            <person name="Costello J.C."/>
            <person name="Coyne J.A."/>
            <person name="Daub J."/>
            <person name="David R.G."/>
            <person name="Delcher A.L."/>
            <person name="Delehaunty K."/>
            <person name="Do C.B."/>
            <person name="Ebling H."/>
            <person name="Edwards K."/>
            <person name="Eickbush T."/>
            <person name="Evans J.D."/>
            <person name="Filipski A."/>
            <person name="Findeiss S."/>
            <person name="Freyhult E."/>
            <person name="Fulton L."/>
            <person name="Fulton R."/>
            <person name="Garcia A.C."/>
            <person name="Gardiner A."/>
            <person name="Garfield D.A."/>
            <person name="Garvin B.E."/>
            <person name="Gibson G."/>
            <person name="Gilbert D."/>
            <person name="Gnerre S."/>
            <person name="Godfrey J."/>
            <person name="Good R."/>
            <person name="Gotea V."/>
            <person name="Gravely B."/>
            <person name="Greenberg A.J."/>
            <person name="Griffiths-Jones S."/>
            <person name="Gross S."/>
            <person name="Guigo R."/>
            <person name="Gustafson E.A."/>
            <person name="Haerty W."/>
            <person name="Hahn M.W."/>
            <person name="Halligan D.L."/>
            <person name="Halpern A.L."/>
            <person name="Halter G.M."/>
            <person name="Han M.V."/>
            <person name="Heger A."/>
            <person name="Hillier L."/>
            <person name="Hinrichs A.S."/>
            <person name="Holmes I."/>
            <person name="Hoskins R.A."/>
            <person name="Hubisz M.J."/>
            <person name="Hultmark D."/>
            <person name="Huntley M.A."/>
            <person name="Jaffe D.B."/>
            <person name="Jagadeeshan S."/>
            <person name="Jeck W.R."/>
            <person name="Johnson J."/>
            <person name="Jones C.D."/>
            <person name="Jordan W.C."/>
            <person name="Karpen G.H."/>
            <person name="Kataoka E."/>
            <person name="Keightley P.D."/>
            <person name="Kheradpour P."/>
            <person name="Kirkness E.F."/>
            <person name="Koerich L.B."/>
            <person name="Kristiansen K."/>
            <person name="Kudrna D."/>
            <person name="Kulathinal R.J."/>
            <person name="Kumar S."/>
            <person name="Kwok R."/>
            <person name="Lander E."/>
            <person name="Langley C.H."/>
            <person name="Lapoint R."/>
            <person name="Lazzaro B.P."/>
            <person name="Lee S.J."/>
            <person name="Levesque L."/>
            <person name="Li R."/>
            <person name="Lin C.F."/>
            <person name="Lin M.F."/>
            <person name="Lindblad-Toh K."/>
            <person name="Llopart A."/>
            <person name="Long M."/>
            <person name="Low L."/>
            <person name="Lozovsky E."/>
            <person name="Lu J."/>
            <person name="Luo M."/>
            <person name="Machado C.A."/>
            <person name="Makalowski W."/>
            <person name="Marzo M."/>
            <person name="Matsuda M."/>
            <person name="Matzkin L."/>
            <person name="McAllister B."/>
            <person name="McBride C.S."/>
            <person name="McKernan B."/>
            <person name="McKernan K."/>
            <person name="Mendez-Lago M."/>
            <person name="Minx P."/>
            <person name="Mollenhauer M.U."/>
            <person name="Montooth K."/>
            <person name="Mount S.M."/>
            <person name="Mu X."/>
            <person name="Myers E."/>
            <person name="Negre B."/>
            <person name="Newfeld S."/>
            <person name="Nielsen R."/>
            <person name="Noor M.A."/>
            <person name="O'Grady P."/>
            <person name="Pachter L."/>
            <person name="Papaceit M."/>
            <person name="Parisi M.J."/>
            <person name="Parisi M."/>
            <person name="Parts L."/>
            <person name="Pedersen J.S."/>
            <person name="Pesole G."/>
            <person name="Phillippy A.M."/>
            <person name="Ponting C.P."/>
            <person name="Pop M."/>
            <person name="Porcelli D."/>
            <person name="Powell J.R."/>
            <person name="Prohaska S."/>
            <person name="Pruitt K."/>
            <person name="Puig M."/>
            <person name="Quesneville H."/>
            <person name="Ram K.R."/>
            <person name="Rand D."/>
            <person name="Rasmussen M.D."/>
            <person name="Reed L.K."/>
            <person name="Reenan R."/>
            <person name="Reily A."/>
            <person name="Remington K.A."/>
            <person name="Rieger T.T."/>
            <person name="Ritchie M.G."/>
            <person name="Robin C."/>
            <person name="Rogers Y.H."/>
            <person name="Rohde C."/>
            <person name="Rozas J."/>
            <person name="Rubenfield M.J."/>
            <person name="Ruiz A."/>
            <person name="Russo S."/>
            <person name="Salzberg S.L."/>
            <person name="Sanchez-Gracia A."/>
            <person name="Saranga D.J."/>
            <person name="Sato H."/>
            <person name="Schaeffer S.W."/>
            <person name="Schatz M.C."/>
            <person name="Schlenke T."/>
            <person name="Schwartz R."/>
            <person name="Segarra C."/>
            <person name="Singh R.S."/>
            <person name="Sirot L."/>
            <person name="Sirota M."/>
            <person name="Sisneros N.B."/>
            <person name="Smith C.D."/>
            <person name="Smith T.F."/>
            <person name="Spieth J."/>
            <person name="Stage D.E."/>
            <person name="Stark A."/>
            <person name="Stephan W."/>
            <person name="Strausberg R.L."/>
            <person name="Strempel S."/>
            <person name="Sturgill D."/>
            <person name="Sutton G."/>
            <person name="Sutton G.G."/>
            <person name="Tao W."/>
            <person name="Teichmann S."/>
            <person name="Tobari Y.N."/>
            <person name="Tomimura Y."/>
            <person name="Tsolas J.M."/>
            <person name="Valente V.L."/>
            <person name="Venter E."/>
            <person name="Venter J.C."/>
            <person name="Vicario S."/>
            <person name="Vieira F.G."/>
            <person name="Vilella A.J."/>
            <person name="Villasante A."/>
            <person name="Walenz B."/>
            <person name="Wang J."/>
            <person name="Wasserman M."/>
            <person name="Watts T."/>
            <person name="Wilson D."/>
            <person name="Wilson R.K."/>
            <person name="Wing R.A."/>
            <person name="Wolfner M.F."/>
            <person name="Wong A."/>
            <person name="Wong G.K."/>
            <person name="Wu C.I."/>
            <person name="Wu G."/>
            <person name="Yamamoto D."/>
            <person name="Yang H.P."/>
            <person name="Yang S.P."/>
            <person name="Yorke J.A."/>
            <person name="Yoshida K."/>
            <person name="Zdobnov E."/>
            <person name="Zhang P."/>
            <person name="Zhang Y."/>
            <person name="Zimin A.V."/>
            <person name="Baldwin J."/>
            <person name="Abdouelleil A."/>
            <person name="Abdulkadir J."/>
            <person name="Abebe A."/>
            <person name="Abera B."/>
            <person name="Abreu J."/>
            <person name="Acer S.C."/>
            <person name="Aftuck L."/>
            <person name="Alexander A."/>
            <person name="An P."/>
            <person name="Anderson E."/>
            <person name="Anderson S."/>
            <person name="Arachi H."/>
            <person name="Azer M."/>
            <person name="Bachantsang P."/>
            <person name="Barry A."/>
            <person name="Bayul T."/>
            <person name="Berlin A."/>
            <person name="Bessette D."/>
            <person name="Bloom T."/>
            <person name="Blye J."/>
            <person name="Boguslavskiy L."/>
            <person name="Bonnet C."/>
            <person name="Boukhgalter B."/>
            <person name="Bourzgui I."/>
            <person name="Brown A."/>
            <person name="Cahill P."/>
            <person name="Channer S."/>
            <person name="Cheshatsang Y."/>
            <person name="Chuda L."/>
            <person name="Citroen M."/>
            <person name="Collymore A."/>
            <person name="Cooke P."/>
            <person name="Costello M."/>
            <person name="D'Aco K."/>
            <person name="Daza R."/>
            <person name="De Haan G."/>
            <person name="DeGray S."/>
            <person name="DeMaso C."/>
            <person name="Dhargay N."/>
            <person name="Dooley K."/>
            <person name="Dooley E."/>
            <person name="Doricent M."/>
            <person name="Dorje P."/>
            <person name="Dorjee K."/>
            <person name="Dupes A."/>
            <person name="Elong R."/>
            <person name="Falk J."/>
            <person name="Farina A."/>
            <person name="Faro S."/>
            <person name="Ferguson D."/>
            <person name="Fisher S."/>
            <person name="Foley C.D."/>
            <person name="Franke A."/>
            <person name="Friedrich D."/>
            <person name="Gadbois L."/>
            <person name="Gearin G."/>
            <person name="Gearin C.R."/>
            <person name="Giannoukos G."/>
            <person name="Goode T."/>
            <person name="Graham J."/>
            <person name="Grandbois E."/>
            <person name="Grewal S."/>
            <person name="Gyaltsen K."/>
            <person name="Hafez N."/>
            <person name="Hagos B."/>
            <person name="Hall J."/>
            <person name="Henson C."/>
            <person name="Hollinger A."/>
            <person name="Honan T."/>
            <person name="Huard M.D."/>
            <person name="Hughes L."/>
            <person name="Hurhula B."/>
            <person name="Husby M.E."/>
            <person name="Kamat A."/>
            <person name="Kanga B."/>
            <person name="Kashin S."/>
            <person name="Khazanovich D."/>
            <person name="Kisner P."/>
            <person name="Lance K."/>
            <person name="Lara M."/>
            <person name="Lee W."/>
            <person name="Lennon N."/>
            <person name="Letendre F."/>
            <person name="LeVine R."/>
            <person name="Lipovsky A."/>
            <person name="Liu X."/>
            <person name="Liu J."/>
            <person name="Liu S."/>
            <person name="Lokyitsang T."/>
            <person name="Lokyitsang Y."/>
            <person name="Lubonja R."/>
            <person name="Lui A."/>
            <person name="MacDonald P."/>
            <person name="Magnisalis V."/>
            <person name="Maru K."/>
            <person name="Matthews C."/>
            <person name="McCusker W."/>
            <person name="McDonough S."/>
            <person name="Mehta T."/>
            <person name="Meldrim J."/>
            <person name="Meneus L."/>
            <person name="Mihai O."/>
            <person name="Mihalev A."/>
            <person name="Mihova T."/>
            <person name="Mittelman R."/>
            <person name="Mlenga V."/>
            <person name="Montmayeur A."/>
            <person name="Mulrain L."/>
            <person name="Navidi A."/>
            <person name="Naylor J."/>
            <person name="Negash T."/>
            <person name="Nguyen T."/>
            <person name="Nguyen N."/>
            <person name="Nicol R."/>
            <person name="Norbu C."/>
            <person name="Norbu N."/>
            <person name="Novod N."/>
            <person name="O'Neill B."/>
            <person name="Osman S."/>
            <person name="Markiewicz E."/>
            <person name="Oyono O.L."/>
            <person name="Patti C."/>
            <person name="Phunkhang P."/>
            <person name="Pierre F."/>
            <person name="Priest M."/>
            <person name="Raghuraman S."/>
            <person name="Rege F."/>
            <person name="Reyes R."/>
            <person name="Rise C."/>
            <person name="Rogov P."/>
            <person name="Ross K."/>
            <person name="Ryan E."/>
            <person name="Settipalli S."/>
            <person name="Shea T."/>
            <person name="Sherpa N."/>
            <person name="Shi L."/>
            <person name="Shih D."/>
            <person name="Sparrow T."/>
            <person name="Spaulding J."/>
            <person name="Stalker J."/>
            <person name="Stange-Thomann N."/>
            <person name="Stavropoulos S."/>
            <person name="Stone C."/>
            <person name="Strader C."/>
            <person name="Tesfaye S."/>
            <person name="Thomson T."/>
            <person name="Thoulutsang Y."/>
            <person name="Thoulutsang D."/>
            <person name="Topham K."/>
            <person name="Topping I."/>
            <person name="Tsamla T."/>
            <person name="Vassiliev H."/>
            <person name="Vo A."/>
            <person name="Wangchuk T."/>
            <person name="Wangdi T."/>
            <person name="Weiand M."/>
            <person name="Wilkinson J."/>
            <person name="Wilson A."/>
            <person name="Yadav S."/>
            <person name="Young G."/>
            <person name="Yu Q."/>
            <person name="Zembek L."/>
            <person name="Zhong D."/>
            <person name="Zimmer A."/>
            <person name="Zwirko Z."/>
            <person name="Jaffe D.B."/>
            <person name="Alvarez P."/>
            <person name="Brockman W."/>
            <person name="Butler J."/>
            <person name="Chin C."/>
            <person name="Gnerre S."/>
            <person name="Grabherr M."/>
            <person name="Kleber M."/>
            <person name="Mauceli E."/>
            <person name="MacCallum I."/>
        </authorList>
    </citation>
    <scope>NUCLEOTIDE SEQUENCE [LARGE SCALE GENOMIC DNA]</scope>
    <source>
        <strain evidence="2 3">TSC#14021-0224.01</strain>
    </source>
</reference>
<feature type="region of interest" description="Disordered" evidence="1">
    <location>
        <begin position="345"/>
        <end position="398"/>
    </location>
</feature>
<dbReference type="OrthoDB" id="7737106at2759"/>
<organism evidence="2 3">
    <name type="scientific">Drosophila erecta</name>
    <name type="common">Fruit fly</name>
    <dbReference type="NCBI Taxonomy" id="7220"/>
    <lineage>
        <taxon>Eukaryota</taxon>
        <taxon>Metazoa</taxon>
        <taxon>Ecdysozoa</taxon>
        <taxon>Arthropoda</taxon>
        <taxon>Hexapoda</taxon>
        <taxon>Insecta</taxon>
        <taxon>Pterygota</taxon>
        <taxon>Neoptera</taxon>
        <taxon>Endopterygota</taxon>
        <taxon>Diptera</taxon>
        <taxon>Brachycera</taxon>
        <taxon>Muscomorpha</taxon>
        <taxon>Ephydroidea</taxon>
        <taxon>Drosophilidae</taxon>
        <taxon>Drosophila</taxon>
        <taxon>Sophophora</taxon>
    </lineage>
</organism>
<dbReference type="HOGENOM" id="CLU_641362_0_0_1"/>
<feature type="region of interest" description="Disordered" evidence="1">
    <location>
        <begin position="165"/>
        <end position="215"/>
    </location>
</feature>
<keyword evidence="3" id="KW-1185">Reference proteome</keyword>